<dbReference type="EMBL" id="JH159157">
    <property type="protein sequence ID" value="EGZ12707.1"/>
    <property type="molecule type" value="Genomic_DNA"/>
</dbReference>
<sequence length="166" mass="18201">VARSSRTLCTKLRRAWVFLQVENRGRFSVERLLALHEYTRKVSRVRVFLVCVGTPLPMVGFVLALECAPLQDPNAGWEDNYGLWIRCVVICGVIAYTMLVELRNVVEAVAISIRQVILVLICAMIGNTTLCMVVAGSLAFPIPFVSALMVPTLLGIVAGSLRLALG</sequence>
<feature type="transmembrane region" description="Helical" evidence="1">
    <location>
        <begin position="83"/>
        <end position="104"/>
    </location>
</feature>
<reference evidence="2 3" key="1">
    <citation type="journal article" date="2006" name="Science">
        <title>Phytophthora genome sequences uncover evolutionary origins and mechanisms of pathogenesis.</title>
        <authorList>
            <person name="Tyler B.M."/>
            <person name="Tripathy S."/>
            <person name="Zhang X."/>
            <person name="Dehal P."/>
            <person name="Jiang R.H."/>
            <person name="Aerts A."/>
            <person name="Arredondo F.D."/>
            <person name="Baxter L."/>
            <person name="Bensasson D."/>
            <person name="Beynon J.L."/>
            <person name="Chapman J."/>
            <person name="Damasceno C.M."/>
            <person name="Dorrance A.E."/>
            <person name="Dou D."/>
            <person name="Dickerman A.W."/>
            <person name="Dubchak I.L."/>
            <person name="Garbelotto M."/>
            <person name="Gijzen M."/>
            <person name="Gordon S.G."/>
            <person name="Govers F."/>
            <person name="Grunwald N.J."/>
            <person name="Huang W."/>
            <person name="Ivors K.L."/>
            <person name="Jones R.W."/>
            <person name="Kamoun S."/>
            <person name="Krampis K."/>
            <person name="Lamour K.H."/>
            <person name="Lee M.K."/>
            <person name="McDonald W.H."/>
            <person name="Medina M."/>
            <person name="Meijer H.J."/>
            <person name="Nordberg E.K."/>
            <person name="Maclean D.J."/>
            <person name="Ospina-Giraldo M.D."/>
            <person name="Morris P.F."/>
            <person name="Phuntumart V."/>
            <person name="Putnam N.H."/>
            <person name="Rash S."/>
            <person name="Rose J.K."/>
            <person name="Sakihama Y."/>
            <person name="Salamov A.A."/>
            <person name="Savidor A."/>
            <person name="Scheuring C.F."/>
            <person name="Smith B.M."/>
            <person name="Sobral B.W."/>
            <person name="Terry A."/>
            <person name="Torto-Alalibo T.A."/>
            <person name="Win J."/>
            <person name="Xu Z."/>
            <person name="Zhang H."/>
            <person name="Grigoriev I.V."/>
            <person name="Rokhsar D.S."/>
            <person name="Boore J.L."/>
        </authorList>
    </citation>
    <scope>NUCLEOTIDE SEQUENCE [LARGE SCALE GENOMIC DNA]</scope>
    <source>
        <strain evidence="2 3">P6497</strain>
    </source>
</reference>
<accession>G4ZY95</accession>
<name>G4ZY95_PHYSP</name>
<evidence type="ECO:0000313" key="2">
    <source>
        <dbReference type="EMBL" id="EGZ12707.1"/>
    </source>
</evidence>
<dbReference type="RefSeq" id="XP_009533040.1">
    <property type="nucleotide sequence ID" value="XM_009534745.1"/>
</dbReference>
<gene>
    <name evidence="2" type="ORF">PHYSODRAFT_409250</name>
</gene>
<keyword evidence="1" id="KW-0812">Transmembrane</keyword>
<feature type="transmembrane region" description="Helical" evidence="1">
    <location>
        <begin position="45"/>
        <end position="63"/>
    </location>
</feature>
<feature type="non-terminal residue" evidence="2">
    <location>
        <position position="1"/>
    </location>
</feature>
<dbReference type="GeneID" id="20651599"/>
<protein>
    <submittedName>
        <fullName evidence="2">Uncharacterized protein</fullName>
    </submittedName>
</protein>
<evidence type="ECO:0000256" key="1">
    <source>
        <dbReference type="SAM" id="Phobius"/>
    </source>
</evidence>
<organism evidence="2 3">
    <name type="scientific">Phytophthora sojae (strain P6497)</name>
    <name type="common">Soybean stem and root rot agent</name>
    <name type="synonym">Phytophthora megasperma f. sp. glycines</name>
    <dbReference type="NCBI Taxonomy" id="1094619"/>
    <lineage>
        <taxon>Eukaryota</taxon>
        <taxon>Sar</taxon>
        <taxon>Stramenopiles</taxon>
        <taxon>Oomycota</taxon>
        <taxon>Peronosporomycetes</taxon>
        <taxon>Peronosporales</taxon>
        <taxon>Peronosporaceae</taxon>
        <taxon>Phytophthora</taxon>
    </lineage>
</organism>
<keyword evidence="3" id="KW-1185">Reference proteome</keyword>
<evidence type="ECO:0000313" key="3">
    <source>
        <dbReference type="Proteomes" id="UP000002640"/>
    </source>
</evidence>
<feature type="non-terminal residue" evidence="2">
    <location>
        <position position="166"/>
    </location>
</feature>
<dbReference type="Proteomes" id="UP000002640">
    <property type="component" value="Unassembled WGS sequence"/>
</dbReference>
<keyword evidence="1" id="KW-1133">Transmembrane helix</keyword>
<proteinExistence type="predicted"/>
<dbReference type="KEGG" id="psoj:PHYSODRAFT_409250"/>
<feature type="transmembrane region" description="Helical" evidence="1">
    <location>
        <begin position="116"/>
        <end position="138"/>
    </location>
</feature>
<dbReference type="InParanoid" id="G4ZY95"/>
<keyword evidence="1" id="KW-0472">Membrane</keyword>
<feature type="transmembrane region" description="Helical" evidence="1">
    <location>
        <begin position="144"/>
        <end position="165"/>
    </location>
</feature>
<dbReference type="AlphaFoldDB" id="G4ZY95"/>